<keyword evidence="7" id="KW-1185">Reference proteome</keyword>
<dbReference type="Gene3D" id="1.20.870.10">
    <property type="entry name" value="Son of sevenless (SoS) protein Chain: S domain 1"/>
    <property type="match status" value="1"/>
</dbReference>
<dbReference type="CDD" id="cd00155">
    <property type="entry name" value="RasGEF"/>
    <property type="match status" value="1"/>
</dbReference>
<dbReference type="SMART" id="SM00147">
    <property type="entry name" value="RasGEF"/>
    <property type="match status" value="1"/>
</dbReference>
<evidence type="ECO:0000256" key="3">
    <source>
        <dbReference type="SAM" id="SignalP"/>
    </source>
</evidence>
<dbReference type="GO" id="GO:0005886">
    <property type="term" value="C:plasma membrane"/>
    <property type="evidence" value="ECO:0007669"/>
    <property type="project" value="TreeGrafter"/>
</dbReference>
<evidence type="ECO:0000259" key="4">
    <source>
        <dbReference type="PROSITE" id="PS50009"/>
    </source>
</evidence>
<dbReference type="InterPro" id="IPR008937">
    <property type="entry name" value="Ras-like_GEF"/>
</dbReference>
<proteinExistence type="predicted"/>
<feature type="domain" description="Ras-GEF" evidence="4">
    <location>
        <begin position="760"/>
        <end position="990"/>
    </location>
</feature>
<dbReference type="GO" id="GO:0007265">
    <property type="term" value="P:Ras protein signal transduction"/>
    <property type="evidence" value="ECO:0007669"/>
    <property type="project" value="TreeGrafter"/>
</dbReference>
<dbReference type="Gene3D" id="1.10.840.10">
    <property type="entry name" value="Ras guanine-nucleotide exchange factors catalytic domain"/>
    <property type="match status" value="1"/>
</dbReference>
<comment type="caution">
    <text evidence="6">The sequence shown here is derived from an EMBL/GenBank/DDBJ whole genome shotgun (WGS) entry which is preliminary data.</text>
</comment>
<dbReference type="InterPro" id="IPR001895">
    <property type="entry name" value="RASGEF_cat_dom"/>
</dbReference>
<dbReference type="GO" id="GO:0005085">
    <property type="term" value="F:guanyl-nucleotide exchange factor activity"/>
    <property type="evidence" value="ECO:0007669"/>
    <property type="project" value="UniProtKB-KW"/>
</dbReference>
<feature type="chain" id="PRO_5043800364" evidence="3">
    <location>
        <begin position="21"/>
        <end position="993"/>
    </location>
</feature>
<dbReference type="InterPro" id="IPR000651">
    <property type="entry name" value="Ras-like_Gua-exchang_fac_N"/>
</dbReference>
<dbReference type="EMBL" id="JAOPGA020000623">
    <property type="protein sequence ID" value="KAL0480043.1"/>
    <property type="molecule type" value="Genomic_DNA"/>
</dbReference>
<dbReference type="SUPFAM" id="SSF48366">
    <property type="entry name" value="Ras GEF"/>
    <property type="match status" value="1"/>
</dbReference>
<dbReference type="InterPro" id="IPR023578">
    <property type="entry name" value="Ras_GEF_dom_sf"/>
</dbReference>
<evidence type="ECO:0000313" key="7">
    <source>
        <dbReference type="Proteomes" id="UP001431209"/>
    </source>
</evidence>
<dbReference type="InterPro" id="IPR036964">
    <property type="entry name" value="RASGEF_cat_dom_sf"/>
</dbReference>
<evidence type="ECO:0000313" key="6">
    <source>
        <dbReference type="EMBL" id="KAL0480043.1"/>
    </source>
</evidence>
<sequence length="993" mass="115413">MIFFLTVVVVLVASSYLVYNHVKQLPQDKYDEILHSIKEATNKFVSLATSLLSKHAGTETKPESIQEHEKPIQPKEAVVETKDVKQEVKVEPKKTNDTKVEPKNLQRRQTSEGFKNLIKMFEKPAVAEDLKRQIVPSNVIMGRVESLKGIWADGHKRSASEVVAPVAPEVKKKTLSEVLNSFLNREEHYLRSLESKHFSDKIQKFKTTFSKQAKNYDFKSCDEVFAGMMKLGCDSDHLGLFSMKKHVLNGAPVKDMDSLINDLGDLTMKFVMNTLQNKYLNGFLPEYLTLRPQVQHLLIGKDKILKTFFGKDTLLVGTDKYTFEEYIALPSERLTYYLTTLRDDIYTPFFVETNQQHRVVKFSNAINKLEADMKSRMTTLEQIYHMNKFYDVQYHWELDDTDNIPKFIFESSPDETVTVLNSSNEQIACRIFLFHELLVLAPLNKNQERQLVHLNGLGVRGVPTNKIVLSMSGQDSATVLTAPNKQVQDLYVQLFTKVLEPKFFDKSTTQMVLDKIKKLPDNDTIQSYYGIPLEQLYREKKHLQFTQPDDPSCIQYKQDQPSDQKYRTREIACATLPKLVQHLTNHETFDHQFLYSFLLTYRSFATPEQILDLMADRYETPPPQGPNITFSEFEQFRDQFLFPMRFRVCEVIKYWINNHSYDFRSDSKLKRKFSDFIEQHVAKTKFDHLADNLRLALDGNFFNHQIDSLNQITAFTKKRDTFSNQKFATKKIMVDSGLPLPKIKSKFKDLLGADQILDWPSLEIARQITLIEFDLFENIQPKECLSQAWNKPNRDQISPNIYAMMDRTNKMVLWTAQQVLEHTNVNKRAKAIGKLIKVATQLKKINNLNGCKEIVGGLRSIPVARLLKTWELVDHKLKTEFQQLEELLHQRKNFKNMREALRGTSNCTLPYIGMFLTDLTFVEDGNRDTVDGLINYFKRQKYAVVIKEMLRLQSDRYMFVPVRELQDRLKNIDGLSEEQLLEKSLSLEAKKEF</sequence>
<name>A0AAW2YSV4_9EUKA</name>
<dbReference type="Pfam" id="PF00618">
    <property type="entry name" value="RasGEF_N"/>
    <property type="match status" value="1"/>
</dbReference>
<organism evidence="6 7">
    <name type="scientific">Acrasis kona</name>
    <dbReference type="NCBI Taxonomy" id="1008807"/>
    <lineage>
        <taxon>Eukaryota</taxon>
        <taxon>Discoba</taxon>
        <taxon>Heterolobosea</taxon>
        <taxon>Tetramitia</taxon>
        <taxon>Eutetramitia</taxon>
        <taxon>Acrasidae</taxon>
        <taxon>Acrasis</taxon>
    </lineage>
</organism>
<dbReference type="CDD" id="cd06224">
    <property type="entry name" value="REM"/>
    <property type="match status" value="1"/>
</dbReference>
<dbReference type="PANTHER" id="PTHR23113:SF368">
    <property type="entry name" value="CELL DIVISION CONTROL PROTEIN 25"/>
    <property type="match status" value="1"/>
</dbReference>
<keyword evidence="1 2" id="KW-0344">Guanine-nucleotide releasing factor</keyword>
<dbReference type="PANTHER" id="PTHR23113">
    <property type="entry name" value="GUANINE NUCLEOTIDE EXCHANGE FACTOR"/>
    <property type="match status" value="1"/>
</dbReference>
<dbReference type="Pfam" id="PF00617">
    <property type="entry name" value="RasGEF"/>
    <property type="match status" value="1"/>
</dbReference>
<gene>
    <name evidence="6" type="ORF">AKO1_010930</name>
</gene>
<dbReference type="Proteomes" id="UP001431209">
    <property type="component" value="Unassembled WGS sequence"/>
</dbReference>
<protein>
    <submittedName>
        <fullName evidence="6">RasGEF</fullName>
    </submittedName>
</protein>
<reference evidence="6 7" key="1">
    <citation type="submission" date="2024-03" db="EMBL/GenBank/DDBJ databases">
        <title>The Acrasis kona genome and developmental transcriptomes reveal deep origins of eukaryotic multicellular pathways.</title>
        <authorList>
            <person name="Sheikh S."/>
            <person name="Fu C.-J."/>
            <person name="Brown M.W."/>
            <person name="Baldauf S.L."/>
        </authorList>
    </citation>
    <scope>NUCLEOTIDE SEQUENCE [LARGE SCALE GENOMIC DNA]</scope>
    <source>
        <strain evidence="6 7">ATCC MYA-3509</strain>
    </source>
</reference>
<feature type="domain" description="N-terminal Ras-GEF" evidence="5">
    <location>
        <begin position="567"/>
        <end position="701"/>
    </location>
</feature>
<evidence type="ECO:0000256" key="1">
    <source>
        <dbReference type="ARBA" id="ARBA00022658"/>
    </source>
</evidence>
<evidence type="ECO:0000256" key="2">
    <source>
        <dbReference type="PROSITE-ProRule" id="PRU00168"/>
    </source>
</evidence>
<evidence type="ECO:0000259" key="5">
    <source>
        <dbReference type="PROSITE" id="PS50212"/>
    </source>
</evidence>
<dbReference type="PROSITE" id="PS50009">
    <property type="entry name" value="RASGEF_CAT"/>
    <property type="match status" value="1"/>
</dbReference>
<dbReference type="SMART" id="SM00229">
    <property type="entry name" value="RasGEFN"/>
    <property type="match status" value="1"/>
</dbReference>
<dbReference type="AlphaFoldDB" id="A0AAW2YSV4"/>
<dbReference type="PROSITE" id="PS50212">
    <property type="entry name" value="RASGEF_NTER"/>
    <property type="match status" value="1"/>
</dbReference>
<keyword evidence="3" id="KW-0732">Signal</keyword>
<feature type="signal peptide" evidence="3">
    <location>
        <begin position="1"/>
        <end position="20"/>
    </location>
</feature>
<accession>A0AAW2YSV4</accession>